<dbReference type="EMBL" id="KQ417097">
    <property type="protein sequence ID" value="KOF93728.1"/>
    <property type="molecule type" value="Genomic_DNA"/>
</dbReference>
<dbReference type="AlphaFoldDB" id="A0A0L8HWW9"/>
<organism evidence="1">
    <name type="scientific">Octopus bimaculoides</name>
    <name type="common">California two-spotted octopus</name>
    <dbReference type="NCBI Taxonomy" id="37653"/>
    <lineage>
        <taxon>Eukaryota</taxon>
        <taxon>Metazoa</taxon>
        <taxon>Spiralia</taxon>
        <taxon>Lophotrochozoa</taxon>
        <taxon>Mollusca</taxon>
        <taxon>Cephalopoda</taxon>
        <taxon>Coleoidea</taxon>
        <taxon>Octopodiformes</taxon>
        <taxon>Octopoda</taxon>
        <taxon>Incirrata</taxon>
        <taxon>Octopodidae</taxon>
        <taxon>Octopus</taxon>
    </lineage>
</organism>
<sequence>MKNEVTSSDMLRQNISLILLICKLKSSKPLHFLHLYSNFIFRSACLKTSSVIL</sequence>
<proteinExistence type="predicted"/>
<gene>
    <name evidence="1" type="ORF">OCBIM_22003631mg</name>
</gene>
<evidence type="ECO:0000313" key="1">
    <source>
        <dbReference type="EMBL" id="KOF93728.1"/>
    </source>
</evidence>
<protein>
    <submittedName>
        <fullName evidence="1">Uncharacterized protein</fullName>
    </submittedName>
</protein>
<accession>A0A0L8HWW9</accession>
<name>A0A0L8HWW9_OCTBM</name>
<reference evidence="1" key="1">
    <citation type="submission" date="2015-07" db="EMBL/GenBank/DDBJ databases">
        <title>MeaNS - Measles Nucleotide Surveillance Program.</title>
        <authorList>
            <person name="Tran T."/>
            <person name="Druce J."/>
        </authorList>
    </citation>
    <scope>NUCLEOTIDE SEQUENCE</scope>
    <source>
        <strain evidence="1">UCB-OBI-ISO-001</strain>
        <tissue evidence="1">Gonad</tissue>
    </source>
</reference>